<dbReference type="PANTHER" id="PTHR46182">
    <property type="entry name" value="FI19480P1"/>
    <property type="match status" value="1"/>
</dbReference>
<dbReference type="InterPro" id="IPR029865">
    <property type="entry name" value="KIAA0319-like"/>
</dbReference>
<dbReference type="Proteomes" id="UP000216101">
    <property type="component" value="Unassembled WGS sequence"/>
</dbReference>
<dbReference type="SMART" id="SM00089">
    <property type="entry name" value="PKD"/>
    <property type="match status" value="3"/>
</dbReference>
<keyword evidence="5" id="KW-1185">Reference proteome</keyword>
<dbReference type="GO" id="GO:0031410">
    <property type="term" value="C:cytoplasmic vesicle"/>
    <property type="evidence" value="ECO:0007669"/>
    <property type="project" value="TreeGrafter"/>
</dbReference>
<comment type="caution">
    <text evidence="4">The sequence shown here is derived from an EMBL/GenBank/DDBJ whole genome shotgun (WGS) entry which is preliminary data.</text>
</comment>
<evidence type="ECO:0000259" key="3">
    <source>
        <dbReference type="SMART" id="SM00089"/>
    </source>
</evidence>
<keyword evidence="2" id="KW-0732">Signal</keyword>
<feature type="domain" description="PKD/Chitinase" evidence="3">
    <location>
        <begin position="461"/>
        <end position="557"/>
    </location>
</feature>
<evidence type="ECO:0000313" key="5">
    <source>
        <dbReference type="Proteomes" id="UP000216101"/>
    </source>
</evidence>
<sequence length="822" mass="87344">MKYPISMIGALGFSLLLAACGGGSSGGDNSASNSSTSTSLSTSSSSSSAPQELPTAAITVEGSTGATFALADEPVTVTLSGAISTSPRNAALSYQWELVSKPATSNAVFGAVNTSSASFSADLPGVYLVSLVVDDGTAKSAPARFTINATSTYPVAITQLLHSVLLGADKVELDASASIAPTGATTPLSYQWTLVSSPEDSAPYITNGDQAVATLYLDIAGEYRVRLVAHHQEVASEPVEVVVTVSSGNAPPVAKASDVTVKRGEKVELNASASYDPENAPLEYRWSWDSTPKNAPVPELAGSKTVNASFTPNAVGTYTLDLFVFDGTWKSTPHTVTVTVEKPADAANLAPVGELVATGYSPSASIGEQELGLRANFSFIGFDPNGDALQVVSAEIIEKPQGSTATLAAIGSWEPLGRKIQKLDVLGTYRVRMVISNGTQEITREATMVAKVGGVNNRPSTGGVKAQRPSVIVGEPFIFDASSSDKDLDPLTFQWELIDRPNNSKAVIETVLDEETREYRRARVLADVPGSYSVRMVVTDDRGLSGVSPAEATVFAKLSNAAPEIRSVVWTRNWGRLAPNESYFQILPCMSLLLRPTIVDLDGDAADYYEELVAKPEGGAFTSSTSEKNTDCPNYGGLVFTKPGTYTLRYLASDGMDTSTPYDFNVVVESPENAKGVLLKSVGATTSLLLPLPYENIPAFGYGYSGIRPTAERVLNWSLEAKDQDYTIVDVKVSHINGNKVSLTPRFTGLVEGQVIKQGDTAAFSTIIPPVLCTRTDDETEGFHFSFRIKELPSVHFIYENYQSTSQGLVSEWPLCQPGQVE</sequence>
<dbReference type="EMBL" id="NHNI01000001">
    <property type="protein sequence ID" value="OZY85595.1"/>
    <property type="molecule type" value="Genomic_DNA"/>
</dbReference>
<dbReference type="InterPro" id="IPR013783">
    <property type="entry name" value="Ig-like_fold"/>
</dbReference>
<dbReference type="AlphaFoldDB" id="A0A266Q6X6"/>
<reference evidence="5" key="1">
    <citation type="submission" date="2017-05" db="EMBL/GenBank/DDBJ databases">
        <authorList>
            <person name="Barney B.M."/>
        </authorList>
    </citation>
    <scope>NUCLEOTIDE SEQUENCE [LARGE SCALE GENOMIC DNA]</scope>
    <source>
        <strain evidence="5">PSBB022</strain>
    </source>
</reference>
<dbReference type="CDD" id="cd00146">
    <property type="entry name" value="PKD"/>
    <property type="match status" value="1"/>
</dbReference>
<evidence type="ECO:0000256" key="1">
    <source>
        <dbReference type="SAM" id="MobiDB-lite"/>
    </source>
</evidence>
<feature type="chain" id="PRO_5013238396" description="PKD/Chitinase domain-containing protein" evidence="2">
    <location>
        <begin position="19"/>
        <end position="822"/>
    </location>
</feature>
<organism evidence="4 5">
    <name type="scientific">Cellvibrio mixtus</name>
    <dbReference type="NCBI Taxonomy" id="39650"/>
    <lineage>
        <taxon>Bacteria</taxon>
        <taxon>Pseudomonadati</taxon>
        <taxon>Pseudomonadota</taxon>
        <taxon>Gammaproteobacteria</taxon>
        <taxon>Cellvibrionales</taxon>
        <taxon>Cellvibrionaceae</taxon>
        <taxon>Cellvibrio</taxon>
    </lineage>
</organism>
<evidence type="ECO:0000313" key="4">
    <source>
        <dbReference type="EMBL" id="OZY85595.1"/>
    </source>
</evidence>
<dbReference type="Pfam" id="PF22352">
    <property type="entry name" value="K319L-like_PKD"/>
    <property type="match status" value="2"/>
</dbReference>
<dbReference type="SUPFAM" id="SSF49299">
    <property type="entry name" value="PKD domain"/>
    <property type="match status" value="1"/>
</dbReference>
<dbReference type="PROSITE" id="PS51257">
    <property type="entry name" value="PROKAR_LIPOPROTEIN"/>
    <property type="match status" value="1"/>
</dbReference>
<accession>A0A266Q6X6</accession>
<dbReference type="GO" id="GO:0016020">
    <property type="term" value="C:membrane"/>
    <property type="evidence" value="ECO:0007669"/>
    <property type="project" value="TreeGrafter"/>
</dbReference>
<dbReference type="PANTHER" id="PTHR46182:SF2">
    <property type="entry name" value="FI19480P1"/>
    <property type="match status" value="1"/>
</dbReference>
<feature type="compositionally biased region" description="Low complexity" evidence="1">
    <location>
        <begin position="27"/>
        <end position="49"/>
    </location>
</feature>
<feature type="domain" description="PKD/Chitinase" evidence="3">
    <location>
        <begin position="174"/>
        <end position="246"/>
    </location>
</feature>
<protein>
    <recommendedName>
        <fullName evidence="3">PKD/Chitinase domain-containing protein</fullName>
    </recommendedName>
</protein>
<proteinExistence type="predicted"/>
<dbReference type="RefSeq" id="WP_094983467.1">
    <property type="nucleotide sequence ID" value="NZ_NHNI01000001.1"/>
</dbReference>
<gene>
    <name evidence="4" type="ORF">CBP51_00650</name>
</gene>
<dbReference type="Gene3D" id="2.60.40.10">
    <property type="entry name" value="Immunoglobulins"/>
    <property type="match status" value="4"/>
</dbReference>
<feature type="domain" description="PKD/Chitinase" evidence="3">
    <location>
        <begin position="256"/>
        <end position="341"/>
    </location>
</feature>
<feature type="region of interest" description="Disordered" evidence="1">
    <location>
        <begin position="26"/>
        <end position="53"/>
    </location>
</feature>
<evidence type="ECO:0000256" key="2">
    <source>
        <dbReference type="SAM" id="SignalP"/>
    </source>
</evidence>
<dbReference type="InterPro" id="IPR022409">
    <property type="entry name" value="PKD/Chitinase_dom"/>
</dbReference>
<feature type="signal peptide" evidence="2">
    <location>
        <begin position="1"/>
        <end position="18"/>
    </location>
</feature>
<dbReference type="InterPro" id="IPR035986">
    <property type="entry name" value="PKD_dom_sf"/>
</dbReference>
<name>A0A266Q6X6_9GAMM</name>